<organism evidence="17 18">
    <name type="scientific">Rhipicephalus microplus</name>
    <name type="common">Cattle tick</name>
    <name type="synonym">Boophilus microplus</name>
    <dbReference type="NCBI Taxonomy" id="6941"/>
    <lineage>
        <taxon>Eukaryota</taxon>
        <taxon>Metazoa</taxon>
        <taxon>Ecdysozoa</taxon>
        <taxon>Arthropoda</taxon>
        <taxon>Chelicerata</taxon>
        <taxon>Arachnida</taxon>
        <taxon>Acari</taxon>
        <taxon>Parasitiformes</taxon>
        <taxon>Ixodida</taxon>
        <taxon>Ixodoidea</taxon>
        <taxon>Ixodidae</taxon>
        <taxon>Rhipicephalinae</taxon>
        <taxon>Rhipicephalus</taxon>
        <taxon>Boophilus</taxon>
    </lineage>
</organism>
<dbReference type="InterPro" id="IPR001227">
    <property type="entry name" value="Ac_transferase_dom_sf"/>
</dbReference>
<keyword evidence="14" id="KW-0511">Multifunctional enzyme</keyword>
<keyword evidence="3" id="KW-0596">Phosphopantetheine</keyword>
<keyword evidence="18" id="KW-1185">Reference proteome</keyword>
<dbReference type="PANTHER" id="PTHR43775">
    <property type="entry name" value="FATTY ACID SYNTHASE"/>
    <property type="match status" value="1"/>
</dbReference>
<dbReference type="Pfam" id="PF02801">
    <property type="entry name" value="Ketoacyl-synt_C"/>
    <property type="match status" value="1"/>
</dbReference>
<dbReference type="EMBL" id="JABSTU010000002">
    <property type="protein sequence ID" value="KAH8037212.1"/>
    <property type="molecule type" value="Genomic_DNA"/>
</dbReference>
<dbReference type="SUPFAM" id="SSF52151">
    <property type="entry name" value="FabD/lysophospholipase-like"/>
    <property type="match status" value="1"/>
</dbReference>
<reference evidence="17" key="2">
    <citation type="submission" date="2021-09" db="EMBL/GenBank/DDBJ databases">
        <authorList>
            <person name="Jia N."/>
            <person name="Wang J."/>
            <person name="Shi W."/>
            <person name="Du L."/>
            <person name="Sun Y."/>
            <person name="Zhan W."/>
            <person name="Jiang J."/>
            <person name="Wang Q."/>
            <person name="Zhang B."/>
            <person name="Ji P."/>
            <person name="Sakyi L.B."/>
            <person name="Cui X."/>
            <person name="Yuan T."/>
            <person name="Jiang B."/>
            <person name="Yang W."/>
            <person name="Lam T.T.-Y."/>
            <person name="Chang Q."/>
            <person name="Ding S."/>
            <person name="Wang X."/>
            <person name="Zhu J."/>
            <person name="Ruan X."/>
            <person name="Zhao L."/>
            <person name="Wei J."/>
            <person name="Que T."/>
            <person name="Du C."/>
            <person name="Cheng J."/>
            <person name="Dai P."/>
            <person name="Han X."/>
            <person name="Huang E."/>
            <person name="Gao Y."/>
            <person name="Liu J."/>
            <person name="Shao H."/>
            <person name="Ye R."/>
            <person name="Li L."/>
            <person name="Wei W."/>
            <person name="Wang X."/>
            <person name="Wang C."/>
            <person name="Huo Q."/>
            <person name="Li W."/>
            <person name="Guo W."/>
            <person name="Chen H."/>
            <person name="Chen S."/>
            <person name="Zhou L."/>
            <person name="Zhou L."/>
            <person name="Ni X."/>
            <person name="Tian J."/>
            <person name="Zhou Y."/>
            <person name="Sheng Y."/>
            <person name="Liu T."/>
            <person name="Pan Y."/>
            <person name="Xia L."/>
            <person name="Li J."/>
            <person name="Zhao F."/>
            <person name="Cao W."/>
        </authorList>
    </citation>
    <scope>NUCLEOTIDE SEQUENCE</scope>
    <source>
        <strain evidence="17">Rmic-2018</strain>
        <tissue evidence="17">Larvae</tissue>
    </source>
</reference>
<dbReference type="Gene3D" id="3.40.47.10">
    <property type="match status" value="2"/>
</dbReference>
<evidence type="ECO:0000256" key="7">
    <source>
        <dbReference type="ARBA" id="ARBA00022801"/>
    </source>
</evidence>
<evidence type="ECO:0000256" key="12">
    <source>
        <dbReference type="ARBA" id="ARBA00023098"/>
    </source>
</evidence>
<keyword evidence="13" id="KW-0275">Fatty acid biosynthesis</keyword>
<dbReference type="InterPro" id="IPR050091">
    <property type="entry name" value="PKS_NRPS_Biosynth_Enz"/>
</dbReference>
<dbReference type="InterPro" id="IPR020841">
    <property type="entry name" value="PKS_Beta-ketoAc_synthase_dom"/>
</dbReference>
<dbReference type="PROSITE" id="PS52004">
    <property type="entry name" value="KS3_2"/>
    <property type="match status" value="1"/>
</dbReference>
<dbReference type="GO" id="GO:0006633">
    <property type="term" value="P:fatty acid biosynthetic process"/>
    <property type="evidence" value="ECO:0007669"/>
    <property type="project" value="UniProtKB-KW"/>
</dbReference>
<evidence type="ECO:0000256" key="10">
    <source>
        <dbReference type="ARBA" id="ARBA00023002"/>
    </source>
</evidence>
<evidence type="ECO:0000256" key="5">
    <source>
        <dbReference type="ARBA" id="ARBA00022553"/>
    </source>
</evidence>
<dbReference type="InterPro" id="IPR014030">
    <property type="entry name" value="Ketoacyl_synth_N"/>
</dbReference>
<dbReference type="Proteomes" id="UP000821866">
    <property type="component" value="Chromosome 10"/>
</dbReference>
<accession>A0A9J6ESN8</accession>
<dbReference type="AlphaFoldDB" id="A0A9J6ESN8"/>
<keyword evidence="4" id="KW-0444">Lipid biosynthesis</keyword>
<evidence type="ECO:0000256" key="13">
    <source>
        <dbReference type="ARBA" id="ARBA00023160"/>
    </source>
</evidence>
<dbReference type="GO" id="GO:0004312">
    <property type="term" value="F:fatty acid synthase activity"/>
    <property type="evidence" value="ECO:0007669"/>
    <property type="project" value="UniProtKB-EC"/>
</dbReference>
<evidence type="ECO:0000256" key="4">
    <source>
        <dbReference type="ARBA" id="ARBA00022516"/>
    </source>
</evidence>
<dbReference type="GO" id="GO:0016787">
    <property type="term" value="F:hydrolase activity"/>
    <property type="evidence" value="ECO:0007669"/>
    <property type="project" value="UniProtKB-KW"/>
</dbReference>
<dbReference type="CDD" id="cd00833">
    <property type="entry name" value="PKS"/>
    <property type="match status" value="1"/>
</dbReference>
<dbReference type="InterPro" id="IPR016036">
    <property type="entry name" value="Malonyl_transacylase_ACP-bd"/>
</dbReference>
<comment type="caution">
    <text evidence="17">The sequence shown here is derived from an EMBL/GenBank/DDBJ whole genome shotgun (WGS) entry which is preliminary data.</text>
</comment>
<dbReference type="SUPFAM" id="SSF55048">
    <property type="entry name" value="Probable ACP-binding domain of malonyl-CoA ACP transacylase"/>
    <property type="match status" value="1"/>
</dbReference>
<evidence type="ECO:0000256" key="3">
    <source>
        <dbReference type="ARBA" id="ARBA00022450"/>
    </source>
</evidence>
<dbReference type="SMART" id="SM00825">
    <property type="entry name" value="PKS_KS"/>
    <property type="match status" value="1"/>
</dbReference>
<dbReference type="InterPro" id="IPR014031">
    <property type="entry name" value="Ketoacyl_synth_C"/>
</dbReference>
<evidence type="ECO:0000259" key="16">
    <source>
        <dbReference type="PROSITE" id="PS52004"/>
    </source>
</evidence>
<dbReference type="Pfam" id="PF00698">
    <property type="entry name" value="Acyl_transf_1"/>
    <property type="match status" value="1"/>
</dbReference>
<evidence type="ECO:0000256" key="8">
    <source>
        <dbReference type="ARBA" id="ARBA00022832"/>
    </source>
</evidence>
<evidence type="ECO:0000256" key="15">
    <source>
        <dbReference type="ARBA" id="ARBA00044883"/>
    </source>
</evidence>
<evidence type="ECO:0000313" key="17">
    <source>
        <dbReference type="EMBL" id="KAH8037212.1"/>
    </source>
</evidence>
<dbReference type="InterPro" id="IPR014043">
    <property type="entry name" value="Acyl_transferase_dom"/>
</dbReference>
<feature type="domain" description="Ketosynthase family 3 (KS3)" evidence="16">
    <location>
        <begin position="1"/>
        <end position="330"/>
    </location>
</feature>
<dbReference type="EC" id="2.3.1.85" evidence="1"/>
<dbReference type="VEuPathDB" id="VectorBase:LOC119179100"/>
<evidence type="ECO:0000256" key="6">
    <source>
        <dbReference type="ARBA" id="ARBA00022679"/>
    </source>
</evidence>
<keyword evidence="9" id="KW-0521">NADP</keyword>
<keyword evidence="5" id="KW-0597">Phosphoprotein</keyword>
<evidence type="ECO:0000256" key="11">
    <source>
        <dbReference type="ARBA" id="ARBA00023027"/>
    </source>
</evidence>
<evidence type="ECO:0000256" key="1">
    <source>
        <dbReference type="ARBA" id="ARBA00012873"/>
    </source>
</evidence>
<keyword evidence="11" id="KW-0520">NAD</keyword>
<dbReference type="Gene3D" id="3.40.366.10">
    <property type="entry name" value="Malonyl-Coenzyme A Acyl Carrier Protein, domain 2"/>
    <property type="match status" value="1"/>
</dbReference>
<evidence type="ECO:0000256" key="9">
    <source>
        <dbReference type="ARBA" id="ARBA00022857"/>
    </source>
</evidence>
<dbReference type="InterPro" id="IPR032821">
    <property type="entry name" value="PKS_assoc"/>
</dbReference>
<keyword evidence="12" id="KW-0443">Lipid metabolism</keyword>
<comment type="catalytic activity">
    <reaction evidence="15">
        <text>acetyl-CoA + n malonyl-CoA + 2n NADPH + 2n H(+) = a long-chain fatty acid + (n+1) CoA + n CO2 + 2n NADP(+).</text>
        <dbReference type="EC" id="2.3.1.85"/>
    </reaction>
</comment>
<dbReference type="SUPFAM" id="SSF53901">
    <property type="entry name" value="Thiolase-like"/>
    <property type="match status" value="2"/>
</dbReference>
<evidence type="ECO:0000256" key="2">
    <source>
        <dbReference type="ARBA" id="ARBA00018769"/>
    </source>
</evidence>
<reference evidence="17" key="1">
    <citation type="journal article" date="2020" name="Cell">
        <title>Large-Scale Comparative Analyses of Tick Genomes Elucidate Their Genetic Diversity and Vector Capacities.</title>
        <authorList>
            <consortium name="Tick Genome and Microbiome Consortium (TIGMIC)"/>
            <person name="Jia N."/>
            <person name="Wang J."/>
            <person name="Shi W."/>
            <person name="Du L."/>
            <person name="Sun Y."/>
            <person name="Zhan W."/>
            <person name="Jiang J.F."/>
            <person name="Wang Q."/>
            <person name="Zhang B."/>
            <person name="Ji P."/>
            <person name="Bell-Sakyi L."/>
            <person name="Cui X.M."/>
            <person name="Yuan T.T."/>
            <person name="Jiang B.G."/>
            <person name="Yang W.F."/>
            <person name="Lam T.T."/>
            <person name="Chang Q.C."/>
            <person name="Ding S.J."/>
            <person name="Wang X.J."/>
            <person name="Zhu J.G."/>
            <person name="Ruan X.D."/>
            <person name="Zhao L."/>
            <person name="Wei J.T."/>
            <person name="Ye R.Z."/>
            <person name="Que T.C."/>
            <person name="Du C.H."/>
            <person name="Zhou Y.H."/>
            <person name="Cheng J.X."/>
            <person name="Dai P.F."/>
            <person name="Guo W.B."/>
            <person name="Han X.H."/>
            <person name="Huang E.J."/>
            <person name="Li L.F."/>
            <person name="Wei W."/>
            <person name="Gao Y.C."/>
            <person name="Liu J.Z."/>
            <person name="Shao H.Z."/>
            <person name="Wang X."/>
            <person name="Wang C.C."/>
            <person name="Yang T.C."/>
            <person name="Huo Q.B."/>
            <person name="Li W."/>
            <person name="Chen H.Y."/>
            <person name="Chen S.E."/>
            <person name="Zhou L.G."/>
            <person name="Ni X.B."/>
            <person name="Tian J.H."/>
            <person name="Sheng Y."/>
            <person name="Liu T."/>
            <person name="Pan Y.S."/>
            <person name="Xia L.Y."/>
            <person name="Li J."/>
            <person name="Zhao F."/>
            <person name="Cao W.C."/>
        </authorList>
    </citation>
    <scope>NUCLEOTIDE SEQUENCE</scope>
    <source>
        <strain evidence="17">Rmic-2018</strain>
    </source>
</reference>
<dbReference type="InterPro" id="IPR016035">
    <property type="entry name" value="Acyl_Trfase/lysoPLipase"/>
</dbReference>
<dbReference type="InterPro" id="IPR018201">
    <property type="entry name" value="Ketoacyl_synth_AS"/>
</dbReference>
<dbReference type="PROSITE" id="PS00606">
    <property type="entry name" value="KS3_1"/>
    <property type="match status" value="1"/>
</dbReference>
<sequence length="785" mass="85408">MMMMAVTAAEGHMGLPGRHGKILDLSRFDAQFFHTNPKQAHVMDPQLRMLLETSYEAIFDAGYDPDTLRKRSIGVFIANSNSESYYAFRKDDKVDSNYLLGCARSMFSNRISYSLDLQGSSMTVDTACSSTLVALNEAMLALRSGRCEAAIVGAGNLNLDPCVALNFKQMGVLSEDGKCKSFDSSGDGYVRSEIIGCMFLQKISDARLVYTKVINVNVNTDGYKLEGMPFPSAVTHEQLLRATYAEADVDPRRVVYVEAHGIASMAKVILTMETGTIAANLHFKEPSPDIPSLHDGRLVVVDRPMPFDGGLVAISLQGIGGTNAHGIFEPHQGPHVDRLQREKPEIPRLVLLAGRTKESMLRTLDRIEAEGPYPDPTYALLNRVGQPSTRQFPCRAFAIVPVDDSAREIVKAVQDVPSEKRPLWFVFTGLGCQWYEMASQMMQFDIFARSIHQSHAMLRDKFGIDLIDLVTSADPRNKSIVSFVVAITTVQVALVDMLHAIGLKPDGIVGHSLGEVGCSYADGGLNAEQAVLSAYWRGRCTELKNPPKGSMAAVGKRLTWDEVTKRCPPGVYPACHNAEDSVTVSGPTEAVAEMVAQLKAENIFARNVDSLDVAFHSKHVEHIGPSLLEELNKAANLRLSARSTQGNVCTADVDGGAARGDSQEVFARCVGSGEYSPGLQTVSHAFFSVRRVPSLGARRTSLTAPRARCERSPFVAPLRTHGRRAVRCPSAWPSYADPSPFEANASAFALARATGPLCPGVSVDHLYRGDVLVAPLCSTLCPWRG</sequence>
<dbReference type="PANTHER" id="PTHR43775:SF7">
    <property type="entry name" value="FATTY ACID SYNTHASE"/>
    <property type="match status" value="1"/>
</dbReference>
<name>A0A9J6ESN8_RHIMP</name>
<dbReference type="Pfam" id="PF16197">
    <property type="entry name" value="KAsynt_C_assoc"/>
    <property type="match status" value="1"/>
</dbReference>
<keyword evidence="7" id="KW-0378">Hydrolase</keyword>
<dbReference type="GO" id="GO:0016491">
    <property type="term" value="F:oxidoreductase activity"/>
    <property type="evidence" value="ECO:0007669"/>
    <property type="project" value="UniProtKB-KW"/>
</dbReference>
<gene>
    <name evidence="17" type="ORF">HPB51_009400</name>
</gene>
<dbReference type="SMART" id="SM00827">
    <property type="entry name" value="PKS_AT"/>
    <property type="match status" value="1"/>
</dbReference>
<proteinExistence type="predicted"/>
<dbReference type="InterPro" id="IPR016039">
    <property type="entry name" value="Thiolase-like"/>
</dbReference>
<keyword evidence="10" id="KW-0560">Oxidoreductase</keyword>
<evidence type="ECO:0000256" key="14">
    <source>
        <dbReference type="ARBA" id="ARBA00023268"/>
    </source>
</evidence>
<protein>
    <recommendedName>
        <fullName evidence="2">Fatty acid synthase</fullName>
        <ecNumber evidence="1">2.3.1.85</ecNumber>
    </recommendedName>
</protein>
<keyword evidence="6" id="KW-0808">Transferase</keyword>
<evidence type="ECO:0000313" key="18">
    <source>
        <dbReference type="Proteomes" id="UP000821866"/>
    </source>
</evidence>
<keyword evidence="8" id="KW-0276">Fatty acid metabolism</keyword>
<dbReference type="GO" id="GO:0004315">
    <property type="term" value="F:3-oxoacyl-[acyl-carrier-protein] synthase activity"/>
    <property type="evidence" value="ECO:0007669"/>
    <property type="project" value="InterPro"/>
</dbReference>
<dbReference type="Pfam" id="PF00109">
    <property type="entry name" value="ketoacyl-synt"/>
    <property type="match status" value="1"/>
</dbReference>